<keyword evidence="6 9" id="KW-0769">Symport</keyword>
<feature type="region of interest" description="Disordered" evidence="10">
    <location>
        <begin position="320"/>
        <end position="350"/>
    </location>
</feature>
<keyword evidence="8 9" id="KW-0472">Membrane</keyword>
<comment type="similarity">
    <text evidence="1 9">Belongs to the KdgT transporter family.</text>
</comment>
<dbReference type="STRING" id="582672.SAMN05216360_11142"/>
<keyword evidence="4 9" id="KW-0762">Sugar transport</keyword>
<evidence type="ECO:0000256" key="3">
    <source>
        <dbReference type="ARBA" id="ARBA00022475"/>
    </source>
</evidence>
<dbReference type="Pfam" id="PF03812">
    <property type="entry name" value="KdgT"/>
    <property type="match status" value="1"/>
</dbReference>
<organism evidence="11 12">
    <name type="scientific">Methylobacterium phyllostachyos</name>
    <dbReference type="NCBI Taxonomy" id="582672"/>
    <lineage>
        <taxon>Bacteria</taxon>
        <taxon>Pseudomonadati</taxon>
        <taxon>Pseudomonadota</taxon>
        <taxon>Alphaproteobacteria</taxon>
        <taxon>Hyphomicrobiales</taxon>
        <taxon>Methylobacteriaceae</taxon>
        <taxon>Methylobacterium</taxon>
    </lineage>
</organism>
<dbReference type="AlphaFoldDB" id="A0A1H0E3P6"/>
<evidence type="ECO:0000256" key="7">
    <source>
        <dbReference type="ARBA" id="ARBA00022989"/>
    </source>
</evidence>
<name>A0A1H0E3P6_9HYPH</name>
<dbReference type="InterPro" id="IPR004684">
    <property type="entry name" value="2keto-3dGluconate_permease"/>
</dbReference>
<evidence type="ECO:0000313" key="11">
    <source>
        <dbReference type="EMBL" id="SDN77064.1"/>
    </source>
</evidence>
<dbReference type="EMBL" id="FNHS01000011">
    <property type="protein sequence ID" value="SDN77064.1"/>
    <property type="molecule type" value="Genomic_DNA"/>
</dbReference>
<feature type="transmembrane region" description="Helical" evidence="9">
    <location>
        <begin position="196"/>
        <end position="215"/>
    </location>
</feature>
<evidence type="ECO:0000256" key="1">
    <source>
        <dbReference type="ARBA" id="ARBA00006430"/>
    </source>
</evidence>
<comment type="subcellular location">
    <subcellularLocation>
        <location evidence="9">Cell membrane</location>
        <topology evidence="9">Multi-pass membrane protein</topology>
    </subcellularLocation>
</comment>
<keyword evidence="12" id="KW-1185">Reference proteome</keyword>
<feature type="transmembrane region" description="Helical" evidence="9">
    <location>
        <begin position="141"/>
        <end position="162"/>
    </location>
</feature>
<evidence type="ECO:0000256" key="4">
    <source>
        <dbReference type="ARBA" id="ARBA00022597"/>
    </source>
</evidence>
<dbReference type="RefSeq" id="WP_091718146.1">
    <property type="nucleotide sequence ID" value="NZ_FNHS01000011.1"/>
</dbReference>
<feature type="transmembrane region" description="Helical" evidence="9">
    <location>
        <begin position="168"/>
        <end position="189"/>
    </location>
</feature>
<comment type="function">
    <text evidence="9">Catalyzes the proton-dependent uptake of 2-keto-3-deoxygluconate (KDG) into the cell.</text>
</comment>
<comment type="catalytic activity">
    <reaction evidence="9">
        <text>2-dehydro-3-deoxy-D-gluconate(in) + H(+)(in) = 2-dehydro-3-deoxy-D-gluconate(out) + H(+)(out)</text>
        <dbReference type="Rhea" id="RHEA:29943"/>
        <dbReference type="ChEBI" id="CHEBI:15378"/>
        <dbReference type="ChEBI" id="CHEBI:57990"/>
    </reaction>
</comment>
<keyword evidence="2 9" id="KW-0813">Transport</keyword>
<keyword evidence="5 9" id="KW-0812">Transmembrane</keyword>
<feature type="transmembrane region" description="Helical" evidence="9">
    <location>
        <begin position="221"/>
        <end position="246"/>
    </location>
</feature>
<feature type="transmembrane region" description="Helical" evidence="9">
    <location>
        <begin position="103"/>
        <end position="120"/>
    </location>
</feature>
<reference evidence="12" key="1">
    <citation type="submission" date="2016-10" db="EMBL/GenBank/DDBJ databases">
        <authorList>
            <person name="Varghese N."/>
            <person name="Submissions S."/>
        </authorList>
    </citation>
    <scope>NUCLEOTIDE SEQUENCE [LARGE SCALE GENOMIC DNA]</scope>
    <source>
        <strain evidence="12">BL47</strain>
    </source>
</reference>
<evidence type="ECO:0000256" key="9">
    <source>
        <dbReference type="HAMAP-Rule" id="MF_00070"/>
    </source>
</evidence>
<sequence length="350" mass="35161">MQIPIKRSLERVPGGLMVVPLFLGAILHTLFPNTATFFGSFTGALFNGALPILAVFFVCMGAGIDFRATPAIARKGGVLLATKVGVAAILGVVFGHLLGEAPITAGAFAGLSTLAIVAAMNDTNGGLYLALMGQFGRPKDAGAYAIMSLESGPFLTMVTLGLAGLSAFPWPTLVGSILPLVIGMVLGNLDRDMRAFLSGAAPVMIPFFAFALGFGLDLAKIWQAGLLGIGLGAAVVAVTGAALFVADRLTGGNGVAGVAAASTAGNAAAVPAIIAAANPAYAEAAGPATVLVAASVVVTALLVPLLTAFVAARIPREAEPSEPLLDPAARPATPGPDRSTGALRPGNRRR</sequence>
<dbReference type="HAMAP" id="MF_00070">
    <property type="entry name" value="KdgT"/>
    <property type="match status" value="1"/>
</dbReference>
<evidence type="ECO:0000256" key="5">
    <source>
        <dbReference type="ARBA" id="ARBA00022692"/>
    </source>
</evidence>
<evidence type="ECO:0000256" key="8">
    <source>
        <dbReference type="ARBA" id="ARBA00023136"/>
    </source>
</evidence>
<protein>
    <recommendedName>
        <fullName evidence="9">2-keto-3-deoxygluconate permease</fullName>
        <shortName evidence="9">KDG permease</shortName>
    </recommendedName>
</protein>
<dbReference type="GO" id="GO:0015649">
    <property type="term" value="F:2-keto-3-deoxygluconate:proton symporter activity"/>
    <property type="evidence" value="ECO:0007669"/>
    <property type="project" value="UniProtKB-UniRule"/>
</dbReference>
<evidence type="ECO:0000256" key="6">
    <source>
        <dbReference type="ARBA" id="ARBA00022847"/>
    </source>
</evidence>
<dbReference type="Proteomes" id="UP000198704">
    <property type="component" value="Unassembled WGS sequence"/>
</dbReference>
<gene>
    <name evidence="9" type="primary">kdgT</name>
    <name evidence="11" type="ORF">SAMN05216360_11142</name>
</gene>
<feature type="transmembrane region" description="Helical" evidence="9">
    <location>
        <begin position="258"/>
        <end position="277"/>
    </location>
</feature>
<feature type="transmembrane region" description="Helical" evidence="9">
    <location>
        <begin position="289"/>
        <end position="312"/>
    </location>
</feature>
<evidence type="ECO:0000256" key="10">
    <source>
        <dbReference type="SAM" id="MobiDB-lite"/>
    </source>
</evidence>
<feature type="transmembrane region" description="Helical" evidence="9">
    <location>
        <begin position="12"/>
        <end position="31"/>
    </location>
</feature>
<keyword evidence="7 9" id="KW-1133">Transmembrane helix</keyword>
<evidence type="ECO:0000313" key="12">
    <source>
        <dbReference type="Proteomes" id="UP000198704"/>
    </source>
</evidence>
<feature type="transmembrane region" description="Helical" evidence="9">
    <location>
        <begin position="37"/>
        <end position="64"/>
    </location>
</feature>
<accession>A0A1H0E3P6</accession>
<dbReference type="OrthoDB" id="3185611at2"/>
<evidence type="ECO:0000256" key="2">
    <source>
        <dbReference type="ARBA" id="ARBA00022448"/>
    </source>
</evidence>
<proteinExistence type="inferred from homology"/>
<dbReference type="GO" id="GO:0005886">
    <property type="term" value="C:plasma membrane"/>
    <property type="evidence" value="ECO:0007669"/>
    <property type="project" value="UniProtKB-SubCell"/>
</dbReference>
<feature type="transmembrane region" description="Helical" evidence="9">
    <location>
        <begin position="76"/>
        <end position="97"/>
    </location>
</feature>
<keyword evidence="3 9" id="KW-1003">Cell membrane</keyword>